<comment type="subcellular location">
    <subcellularLocation>
        <location evidence="1">Nucleus</location>
    </subcellularLocation>
</comment>
<feature type="repeat" description="WD" evidence="5">
    <location>
        <begin position="185"/>
        <end position="220"/>
    </location>
</feature>
<dbReference type="WBParaSite" id="ACRNAN_scaffold8731.g31389.t1">
    <property type="protein sequence ID" value="ACRNAN_scaffold8731.g31389.t1"/>
    <property type="gene ID" value="ACRNAN_scaffold8731.g31389"/>
</dbReference>
<protein>
    <submittedName>
        <fullName evidence="8">U3 small nucleolar RNA-interacting protein 2</fullName>
    </submittedName>
</protein>
<dbReference type="Proteomes" id="UP000887540">
    <property type="component" value="Unplaced"/>
</dbReference>
<dbReference type="GO" id="GO:0034511">
    <property type="term" value="F:U3 snoRNA binding"/>
    <property type="evidence" value="ECO:0007669"/>
    <property type="project" value="InterPro"/>
</dbReference>
<dbReference type="Gene3D" id="2.130.10.10">
    <property type="entry name" value="YVTN repeat-like/Quinoprotein amine dehydrogenase"/>
    <property type="match status" value="1"/>
</dbReference>
<dbReference type="InterPro" id="IPR001680">
    <property type="entry name" value="WD40_rpt"/>
</dbReference>
<dbReference type="SUPFAM" id="SSF50978">
    <property type="entry name" value="WD40 repeat-like"/>
    <property type="match status" value="1"/>
</dbReference>
<proteinExistence type="predicted"/>
<feature type="repeat" description="WD" evidence="5">
    <location>
        <begin position="227"/>
        <end position="269"/>
    </location>
</feature>
<dbReference type="InterPro" id="IPR015943">
    <property type="entry name" value="WD40/YVTN_repeat-like_dom_sf"/>
</dbReference>
<evidence type="ECO:0000256" key="1">
    <source>
        <dbReference type="ARBA" id="ARBA00004123"/>
    </source>
</evidence>
<sequence>MPIARGLKRKNKTLLKKKPRNAKDIPKQKKLRKNDDEEISSSEDDFSGDGGHYSEHSEEEYEEPQVTVSEQAKKLLDDLSKVPARAEESESESDEDDVDIDTIARPLKRPEQLREEIAHKKMADLVFINDETVFRYRPHRFSPICIAVSSTGNFVVSCSKDGTVVKFDVKLQKKCAQLSSDKKDPKFHKGLVTCVAISPDDKYLVTGGADQMIKVWNFETLVHIKDFAGHRGAITSLVFRHNFSGQLFSASKDRSIKAWSLDEMGFVDTMYGHQDIIPQLDMLSRNRVLSCGAQDRTVRLFKIAEESHLVFNGYADAISIDTIAMINEDHFVSGSIDGSIYVWSVFKKKPVYVQKLAHDRNETTGEVNWICSIAASKYTDLIASGSCDGVLRLWKVAADYKSLEVVEEFEL</sequence>
<evidence type="ECO:0000256" key="2">
    <source>
        <dbReference type="ARBA" id="ARBA00022574"/>
    </source>
</evidence>
<dbReference type="InterPro" id="IPR036322">
    <property type="entry name" value="WD40_repeat_dom_sf"/>
</dbReference>
<keyword evidence="4" id="KW-0539">Nucleus</keyword>
<evidence type="ECO:0000313" key="7">
    <source>
        <dbReference type="Proteomes" id="UP000887540"/>
    </source>
</evidence>
<dbReference type="InterPro" id="IPR039241">
    <property type="entry name" value="Rrp9-like"/>
</dbReference>
<feature type="region of interest" description="Disordered" evidence="6">
    <location>
        <begin position="1"/>
        <end position="74"/>
    </location>
</feature>
<evidence type="ECO:0000313" key="8">
    <source>
        <dbReference type="WBParaSite" id="ACRNAN_scaffold8731.g31389.t1"/>
    </source>
</evidence>
<feature type="compositionally biased region" description="Acidic residues" evidence="6">
    <location>
        <begin position="36"/>
        <end position="47"/>
    </location>
</feature>
<dbReference type="Pfam" id="PF00400">
    <property type="entry name" value="WD40"/>
    <property type="match status" value="6"/>
</dbReference>
<name>A0A914EK69_9BILA</name>
<dbReference type="InterPro" id="IPR019775">
    <property type="entry name" value="WD40_repeat_CS"/>
</dbReference>
<dbReference type="PROSITE" id="PS00678">
    <property type="entry name" value="WD_REPEATS_1"/>
    <property type="match status" value="1"/>
</dbReference>
<evidence type="ECO:0000256" key="6">
    <source>
        <dbReference type="SAM" id="MobiDB-lite"/>
    </source>
</evidence>
<feature type="compositionally biased region" description="Basic residues" evidence="6">
    <location>
        <begin position="1"/>
        <end position="20"/>
    </location>
</feature>
<feature type="repeat" description="WD" evidence="5">
    <location>
        <begin position="363"/>
        <end position="396"/>
    </location>
</feature>
<dbReference type="PANTHER" id="PTHR19865">
    <property type="entry name" value="U3 SMALL NUCLEOLAR RNA INTERACTING PROTEIN 2"/>
    <property type="match status" value="1"/>
</dbReference>
<dbReference type="SMART" id="SM00320">
    <property type="entry name" value="WD40"/>
    <property type="match status" value="6"/>
</dbReference>
<evidence type="ECO:0000256" key="4">
    <source>
        <dbReference type="ARBA" id="ARBA00023242"/>
    </source>
</evidence>
<evidence type="ECO:0000256" key="5">
    <source>
        <dbReference type="PROSITE-ProRule" id="PRU00221"/>
    </source>
</evidence>
<reference evidence="8" key="1">
    <citation type="submission" date="2022-11" db="UniProtKB">
        <authorList>
            <consortium name="WormBaseParasite"/>
        </authorList>
    </citation>
    <scope>IDENTIFICATION</scope>
</reference>
<evidence type="ECO:0000256" key="3">
    <source>
        <dbReference type="ARBA" id="ARBA00022737"/>
    </source>
</evidence>
<keyword evidence="3" id="KW-0677">Repeat</keyword>
<dbReference type="CDD" id="cd00200">
    <property type="entry name" value="WD40"/>
    <property type="match status" value="1"/>
</dbReference>
<dbReference type="PROSITE" id="PS50082">
    <property type="entry name" value="WD_REPEATS_2"/>
    <property type="match status" value="3"/>
</dbReference>
<keyword evidence="2 5" id="KW-0853">WD repeat</keyword>
<keyword evidence="7" id="KW-1185">Reference proteome</keyword>
<dbReference type="AlphaFoldDB" id="A0A914EK69"/>
<dbReference type="PANTHER" id="PTHR19865:SF0">
    <property type="entry name" value="U3 SMALL NUCLEOLAR RNA-INTERACTING PROTEIN 2"/>
    <property type="match status" value="1"/>
</dbReference>
<dbReference type="GO" id="GO:0032040">
    <property type="term" value="C:small-subunit processome"/>
    <property type="evidence" value="ECO:0007669"/>
    <property type="project" value="TreeGrafter"/>
</dbReference>
<organism evidence="7 8">
    <name type="scientific">Acrobeloides nanus</name>
    <dbReference type="NCBI Taxonomy" id="290746"/>
    <lineage>
        <taxon>Eukaryota</taxon>
        <taxon>Metazoa</taxon>
        <taxon>Ecdysozoa</taxon>
        <taxon>Nematoda</taxon>
        <taxon>Chromadorea</taxon>
        <taxon>Rhabditida</taxon>
        <taxon>Tylenchina</taxon>
        <taxon>Cephalobomorpha</taxon>
        <taxon>Cephaloboidea</taxon>
        <taxon>Cephalobidae</taxon>
        <taxon>Acrobeloides</taxon>
    </lineage>
</organism>
<dbReference type="PROSITE" id="PS50294">
    <property type="entry name" value="WD_REPEATS_REGION"/>
    <property type="match status" value="2"/>
</dbReference>
<dbReference type="InterPro" id="IPR020472">
    <property type="entry name" value="WD40_PAC1"/>
</dbReference>
<dbReference type="FunFam" id="2.130.10.10:FF:000509">
    <property type="entry name" value="U3 small nucleolar RNA-interacting protein"/>
    <property type="match status" value="1"/>
</dbReference>
<dbReference type="PRINTS" id="PR00320">
    <property type="entry name" value="GPROTEINBRPT"/>
</dbReference>
<accession>A0A914EK69</accession>